<gene>
    <name evidence="2" type="ORF">VQ7734_03727</name>
</gene>
<keyword evidence="3" id="KW-1185">Reference proteome</keyword>
<dbReference type="Proteomes" id="UP000184600">
    <property type="component" value="Unassembled WGS sequence"/>
</dbReference>
<feature type="domain" description="Immunity MXAN-0049 protein" evidence="1">
    <location>
        <begin position="63"/>
        <end position="186"/>
    </location>
</feature>
<dbReference type="AlphaFoldDB" id="A0A1M7YZ32"/>
<dbReference type="InterPro" id="IPR012433">
    <property type="entry name" value="Imm11"/>
</dbReference>
<dbReference type="OrthoDB" id="5880742at2"/>
<dbReference type="Pfam" id="PF07791">
    <property type="entry name" value="Imm11"/>
    <property type="match status" value="1"/>
</dbReference>
<name>A0A1M7YZ32_9VIBR</name>
<dbReference type="EMBL" id="FRFG01000050">
    <property type="protein sequence ID" value="SHO57957.1"/>
    <property type="molecule type" value="Genomic_DNA"/>
</dbReference>
<protein>
    <recommendedName>
        <fullName evidence="1">Immunity MXAN-0049 protein domain-containing protein</fullName>
    </recommendedName>
</protein>
<evidence type="ECO:0000313" key="3">
    <source>
        <dbReference type="Proteomes" id="UP000184600"/>
    </source>
</evidence>
<sequence>MPQNEYYIIERDDNDNYPLFAWDEPSGNFGLGRPIEIQGAVRLCLREPISPNFEWADFHKLPAPVFSQRIANMLTQMDIYGVQLVPAKVRNTKEAPSVEPHDYWFMHVWNRISCLDKELSKLDIGKKGRIWGIKKLVLDDEKLEQIELPERLIFNVAESTRILLIHESIKEAIMSVNPAGCRFFRVSEWNDDATFS</sequence>
<organism evidence="2 3">
    <name type="scientific">Vibrio quintilis</name>
    <dbReference type="NCBI Taxonomy" id="1117707"/>
    <lineage>
        <taxon>Bacteria</taxon>
        <taxon>Pseudomonadati</taxon>
        <taxon>Pseudomonadota</taxon>
        <taxon>Gammaproteobacteria</taxon>
        <taxon>Vibrionales</taxon>
        <taxon>Vibrionaceae</taxon>
        <taxon>Vibrio</taxon>
    </lineage>
</organism>
<accession>A0A1M7YZ32</accession>
<reference evidence="3" key="1">
    <citation type="submission" date="2016-12" db="EMBL/GenBank/DDBJ databases">
        <authorList>
            <person name="Rodrigo-Torres L."/>
            <person name="Arahal R.D."/>
            <person name="Lucena T."/>
        </authorList>
    </citation>
    <scope>NUCLEOTIDE SEQUENCE [LARGE SCALE GENOMIC DNA]</scope>
</reference>
<evidence type="ECO:0000313" key="2">
    <source>
        <dbReference type="EMBL" id="SHO57957.1"/>
    </source>
</evidence>
<proteinExistence type="predicted"/>
<evidence type="ECO:0000259" key="1">
    <source>
        <dbReference type="Pfam" id="PF07791"/>
    </source>
</evidence>
<dbReference type="RefSeq" id="WP_073585407.1">
    <property type="nucleotide sequence ID" value="NZ_AP024898.1"/>
</dbReference>